<dbReference type="OrthoDB" id="9792439at2"/>
<evidence type="ECO:0000313" key="1">
    <source>
        <dbReference type="EMBL" id="TXK62304.1"/>
    </source>
</evidence>
<keyword evidence="2" id="KW-1185">Reference proteome</keyword>
<dbReference type="Gene3D" id="3.30.1150.10">
    <property type="match status" value="1"/>
</dbReference>
<dbReference type="PROSITE" id="PS51257">
    <property type="entry name" value="PROKAR_LIPOPROTEIN"/>
    <property type="match status" value="1"/>
</dbReference>
<dbReference type="RefSeq" id="WP_147891723.1">
    <property type="nucleotide sequence ID" value="NZ_VRTS01000005.1"/>
</dbReference>
<comment type="caution">
    <text evidence="1">The sequence shown here is derived from an EMBL/GenBank/DDBJ whole genome shotgun (WGS) entry which is preliminary data.</text>
</comment>
<proteinExistence type="predicted"/>
<reference evidence="1 2" key="1">
    <citation type="submission" date="2019-08" db="EMBL/GenBank/DDBJ databases">
        <authorList>
            <person name="Karlyshev A.V."/>
        </authorList>
    </citation>
    <scope>NUCLEOTIDE SEQUENCE [LARGE SCALE GENOMIC DNA]</scope>
    <source>
        <strain evidence="1 2">Alg18-2.2</strain>
    </source>
</reference>
<dbReference type="EMBL" id="VRTS01000005">
    <property type="protein sequence ID" value="TXK62304.1"/>
    <property type="molecule type" value="Genomic_DNA"/>
</dbReference>
<organism evidence="1 2">
    <name type="scientific">Alkalisalibacterium limincola</name>
    <dbReference type="NCBI Taxonomy" id="2699169"/>
    <lineage>
        <taxon>Bacteria</taxon>
        <taxon>Pseudomonadati</taxon>
        <taxon>Pseudomonadota</taxon>
        <taxon>Gammaproteobacteria</taxon>
        <taxon>Lysobacterales</taxon>
        <taxon>Lysobacteraceae</taxon>
        <taxon>Alkalisalibacterium</taxon>
    </lineage>
</organism>
<protein>
    <submittedName>
        <fullName evidence="1">Uncharacterized protein</fullName>
    </submittedName>
</protein>
<name>A0A5C8KS91_9GAMM</name>
<gene>
    <name evidence="1" type="ORF">FU658_08695</name>
</gene>
<evidence type="ECO:0000313" key="2">
    <source>
        <dbReference type="Proteomes" id="UP000321248"/>
    </source>
</evidence>
<accession>A0A5C8KS91</accession>
<dbReference type="SUPFAM" id="SSF74653">
    <property type="entry name" value="TolA/TonB C-terminal domain"/>
    <property type="match status" value="1"/>
</dbReference>
<dbReference type="Proteomes" id="UP000321248">
    <property type="component" value="Unassembled WGS sequence"/>
</dbReference>
<sequence>MDRASNLGKACALGALIALGACATPNDSKLRPGGQMPSDLRALACEGMEALDARPVLKRGRVPIFPVARTLPSKDGFPRDASAHEVTTTFTIDREGQTQGVWSTHTIPDSYARHANHAITGWVFEPVTRNGEPVEVECTYGFNFTAERDPIR</sequence>
<dbReference type="AlphaFoldDB" id="A0A5C8KS91"/>